<evidence type="ECO:0000256" key="7">
    <source>
        <dbReference type="SAM" id="Phobius"/>
    </source>
</evidence>
<reference evidence="10" key="1">
    <citation type="journal article" date="2019" name="Int. J. Syst. Evol. Microbiol.">
        <title>The Global Catalogue of Microorganisms (GCM) 10K type strain sequencing project: providing services to taxonomists for standard genome sequencing and annotation.</title>
        <authorList>
            <consortium name="The Broad Institute Genomics Platform"/>
            <consortium name="The Broad Institute Genome Sequencing Center for Infectious Disease"/>
            <person name="Wu L."/>
            <person name="Ma J."/>
        </authorList>
    </citation>
    <scope>NUCLEOTIDE SEQUENCE [LARGE SCALE GENOMIC DNA]</scope>
    <source>
        <strain evidence="10">CGMCC 1.16306</strain>
    </source>
</reference>
<dbReference type="InterPro" id="IPR020846">
    <property type="entry name" value="MFS_dom"/>
</dbReference>
<evidence type="ECO:0000256" key="6">
    <source>
        <dbReference type="ARBA" id="ARBA00023136"/>
    </source>
</evidence>
<keyword evidence="10" id="KW-1185">Reference proteome</keyword>
<dbReference type="Pfam" id="PF07690">
    <property type="entry name" value="MFS_1"/>
    <property type="match status" value="1"/>
</dbReference>
<dbReference type="EMBL" id="JBHSFW010000003">
    <property type="protein sequence ID" value="MFC4618748.1"/>
    <property type="molecule type" value="Genomic_DNA"/>
</dbReference>
<feature type="transmembrane region" description="Helical" evidence="7">
    <location>
        <begin position="227"/>
        <end position="245"/>
    </location>
</feature>
<evidence type="ECO:0000256" key="1">
    <source>
        <dbReference type="ARBA" id="ARBA00004651"/>
    </source>
</evidence>
<evidence type="ECO:0000259" key="8">
    <source>
        <dbReference type="PROSITE" id="PS50850"/>
    </source>
</evidence>
<evidence type="ECO:0000256" key="2">
    <source>
        <dbReference type="ARBA" id="ARBA00022448"/>
    </source>
</evidence>
<protein>
    <submittedName>
        <fullName evidence="9">MFS transporter</fullName>
    </submittedName>
</protein>
<dbReference type="PRINTS" id="PR01988">
    <property type="entry name" value="EXPORTERBACE"/>
</dbReference>
<dbReference type="InterPro" id="IPR022324">
    <property type="entry name" value="Bacilysin_exporter_BacE_put"/>
</dbReference>
<dbReference type="RefSeq" id="WP_376845821.1">
    <property type="nucleotide sequence ID" value="NZ_JBHSFW010000003.1"/>
</dbReference>
<gene>
    <name evidence="9" type="ORF">ACFO4N_08355</name>
</gene>
<feature type="domain" description="Major facilitator superfamily (MFS) profile" evidence="8">
    <location>
        <begin position="15"/>
        <end position="408"/>
    </location>
</feature>
<dbReference type="SUPFAM" id="SSF103473">
    <property type="entry name" value="MFS general substrate transporter"/>
    <property type="match status" value="1"/>
</dbReference>
<feature type="transmembrane region" description="Helical" evidence="7">
    <location>
        <begin position="265"/>
        <end position="286"/>
    </location>
</feature>
<feature type="transmembrane region" description="Helical" evidence="7">
    <location>
        <begin position="48"/>
        <end position="69"/>
    </location>
</feature>
<evidence type="ECO:0000313" key="9">
    <source>
        <dbReference type="EMBL" id="MFC4618748.1"/>
    </source>
</evidence>
<feature type="transmembrane region" description="Helical" evidence="7">
    <location>
        <begin position="351"/>
        <end position="373"/>
    </location>
</feature>
<proteinExistence type="predicted"/>
<name>A0ABV9GLB9_9BACL</name>
<evidence type="ECO:0000313" key="10">
    <source>
        <dbReference type="Proteomes" id="UP001596022"/>
    </source>
</evidence>
<keyword evidence="4 7" id="KW-0812">Transmembrane</keyword>
<evidence type="ECO:0000256" key="4">
    <source>
        <dbReference type="ARBA" id="ARBA00022692"/>
    </source>
</evidence>
<dbReference type="InterPro" id="IPR011701">
    <property type="entry name" value="MFS"/>
</dbReference>
<feature type="transmembrane region" description="Helical" evidence="7">
    <location>
        <begin position="14"/>
        <end position="36"/>
    </location>
</feature>
<organism evidence="9 10">
    <name type="scientific">Camelliibacillus cellulosilyticus</name>
    <dbReference type="NCBI Taxonomy" id="2174486"/>
    <lineage>
        <taxon>Bacteria</taxon>
        <taxon>Bacillati</taxon>
        <taxon>Bacillota</taxon>
        <taxon>Bacilli</taxon>
        <taxon>Bacillales</taxon>
        <taxon>Sporolactobacillaceae</taxon>
        <taxon>Camelliibacillus</taxon>
    </lineage>
</organism>
<accession>A0ABV9GLB9</accession>
<dbReference type="CDD" id="cd06173">
    <property type="entry name" value="MFS_MefA_like"/>
    <property type="match status" value="1"/>
</dbReference>
<keyword evidence="5 7" id="KW-1133">Transmembrane helix</keyword>
<dbReference type="Gene3D" id="1.20.1250.20">
    <property type="entry name" value="MFS general substrate transporter like domains"/>
    <property type="match status" value="1"/>
</dbReference>
<feature type="transmembrane region" description="Helical" evidence="7">
    <location>
        <begin position="293"/>
        <end position="311"/>
    </location>
</feature>
<evidence type="ECO:0000256" key="5">
    <source>
        <dbReference type="ARBA" id="ARBA00022989"/>
    </source>
</evidence>
<comment type="subcellular location">
    <subcellularLocation>
        <location evidence="1">Cell membrane</location>
        <topology evidence="1">Multi-pass membrane protein</topology>
    </subcellularLocation>
</comment>
<dbReference type="PANTHER" id="PTHR43266">
    <property type="entry name" value="MACROLIDE-EFFLUX PROTEIN"/>
    <property type="match status" value="1"/>
</dbReference>
<keyword evidence="6 7" id="KW-0472">Membrane</keyword>
<feature type="transmembrane region" description="Helical" evidence="7">
    <location>
        <begin position="317"/>
        <end position="339"/>
    </location>
</feature>
<dbReference type="PANTHER" id="PTHR43266:SF7">
    <property type="entry name" value="TRANSPORTER, PUTATIVE-RELATED"/>
    <property type="match status" value="1"/>
</dbReference>
<feature type="transmembrane region" description="Helical" evidence="7">
    <location>
        <begin position="379"/>
        <end position="403"/>
    </location>
</feature>
<feature type="transmembrane region" description="Helical" evidence="7">
    <location>
        <begin position="170"/>
        <end position="189"/>
    </location>
</feature>
<evidence type="ECO:0000256" key="3">
    <source>
        <dbReference type="ARBA" id="ARBA00022475"/>
    </source>
</evidence>
<dbReference type="InterPro" id="IPR036259">
    <property type="entry name" value="MFS_trans_sf"/>
</dbReference>
<comment type="caution">
    <text evidence="9">The sequence shown here is derived from an EMBL/GenBank/DDBJ whole genome shotgun (WGS) entry which is preliminary data.</text>
</comment>
<dbReference type="PROSITE" id="PS50850">
    <property type="entry name" value="MFS"/>
    <property type="match status" value="1"/>
</dbReference>
<keyword evidence="3" id="KW-1003">Cell membrane</keyword>
<keyword evidence="2" id="KW-0813">Transport</keyword>
<sequence length="422" mass="46255">MIKMKATNHRSRKMILVFLFFAIGISSLGDFIYLIALNISVLARTHSAASVSILWAIPPIAAILTRFWAGSVVDRLDRKAVLVFMDFFRGILVLILPFLPSMVGIYAIVFMLSCADVFYKTAFGPYFTKLIPPEKRKRTNSLMGMMQTGAIVVGPAIAGALLAFSSPGVALAANGISFLLSGLAFLLFLPKLLMPSTDEQTTIHSGLMQTVKTDWKIVFQFVKSNRYFIALYLFVQMTFIIGMALDSQEVVFAEQVLNLDSSGYSFLVTICGVGYLLGAVFVALFARHLPLRILIGMTFMTGIGFLIYALSGEFWMAALGFIILGFFQSCASTGFQTFYQNHVPIDKMGRIGSVLGLLQSIGIVLLTLLAGVFSNTFGVKGMVVGGVAIELLFCILLLAALFLPSKIHYFSEAHEAQRLQNL</sequence>
<dbReference type="Proteomes" id="UP001596022">
    <property type="component" value="Unassembled WGS sequence"/>
</dbReference>
<feature type="transmembrane region" description="Helical" evidence="7">
    <location>
        <begin position="144"/>
        <end position="164"/>
    </location>
</feature>